<dbReference type="Pfam" id="PF00672">
    <property type="entry name" value="HAMP"/>
    <property type="match status" value="1"/>
</dbReference>
<gene>
    <name evidence="15" type="ORF">L0M14_05130</name>
</gene>
<dbReference type="EC" id="2.7.13.3" evidence="3"/>
<dbReference type="InterPro" id="IPR036890">
    <property type="entry name" value="HATPase_C_sf"/>
</dbReference>
<keyword evidence="7" id="KW-0547">Nucleotide-binding</keyword>
<dbReference type="CDD" id="cd06225">
    <property type="entry name" value="HAMP"/>
    <property type="match status" value="1"/>
</dbReference>
<keyword evidence="12" id="KW-0812">Transmembrane</keyword>
<feature type="domain" description="HAMP" evidence="14">
    <location>
        <begin position="347"/>
        <end position="399"/>
    </location>
</feature>
<evidence type="ECO:0000313" key="16">
    <source>
        <dbReference type="Proteomes" id="UP001649230"/>
    </source>
</evidence>
<dbReference type="InterPro" id="IPR003594">
    <property type="entry name" value="HATPase_dom"/>
</dbReference>
<evidence type="ECO:0000256" key="3">
    <source>
        <dbReference type="ARBA" id="ARBA00012438"/>
    </source>
</evidence>
<evidence type="ECO:0000256" key="4">
    <source>
        <dbReference type="ARBA" id="ARBA00022475"/>
    </source>
</evidence>
<dbReference type="Pfam" id="PF06580">
    <property type="entry name" value="His_kinase"/>
    <property type="match status" value="1"/>
</dbReference>
<dbReference type="SUPFAM" id="SSF55874">
    <property type="entry name" value="ATPase domain of HSP90 chaperone/DNA topoisomerase II/histidine kinase"/>
    <property type="match status" value="1"/>
</dbReference>
<dbReference type="PROSITE" id="PS50885">
    <property type="entry name" value="HAMP"/>
    <property type="match status" value="1"/>
</dbReference>
<evidence type="ECO:0000313" key="15">
    <source>
        <dbReference type="EMBL" id="UJF34564.1"/>
    </source>
</evidence>
<evidence type="ECO:0000256" key="11">
    <source>
        <dbReference type="ARBA" id="ARBA00023136"/>
    </source>
</evidence>
<evidence type="ECO:0000256" key="10">
    <source>
        <dbReference type="ARBA" id="ARBA00023012"/>
    </source>
</evidence>
<dbReference type="EMBL" id="CP090978">
    <property type="protein sequence ID" value="UJF34564.1"/>
    <property type="molecule type" value="Genomic_DNA"/>
</dbReference>
<keyword evidence="12" id="KW-1133">Transmembrane helix</keyword>
<name>A0ABY3SLH1_9BACL</name>
<evidence type="ECO:0000256" key="12">
    <source>
        <dbReference type="SAM" id="Phobius"/>
    </source>
</evidence>
<dbReference type="PANTHER" id="PTHR34220:SF7">
    <property type="entry name" value="SENSOR HISTIDINE KINASE YPDA"/>
    <property type="match status" value="1"/>
</dbReference>
<feature type="domain" description="Histidine kinase" evidence="13">
    <location>
        <begin position="397"/>
        <end position="618"/>
    </location>
</feature>
<dbReference type="PROSITE" id="PS50109">
    <property type="entry name" value="HIS_KIN"/>
    <property type="match status" value="1"/>
</dbReference>
<dbReference type="InterPro" id="IPR010559">
    <property type="entry name" value="Sig_transdc_His_kin_internal"/>
</dbReference>
<dbReference type="SMART" id="SM00304">
    <property type="entry name" value="HAMP"/>
    <property type="match status" value="1"/>
</dbReference>
<evidence type="ECO:0000256" key="7">
    <source>
        <dbReference type="ARBA" id="ARBA00022741"/>
    </source>
</evidence>
<evidence type="ECO:0000256" key="1">
    <source>
        <dbReference type="ARBA" id="ARBA00000085"/>
    </source>
</evidence>
<dbReference type="InterPro" id="IPR003660">
    <property type="entry name" value="HAMP_dom"/>
</dbReference>
<dbReference type="RefSeq" id="WP_235121138.1">
    <property type="nucleotide sequence ID" value="NZ_CP090978.1"/>
</dbReference>
<evidence type="ECO:0000256" key="5">
    <source>
        <dbReference type="ARBA" id="ARBA00022553"/>
    </source>
</evidence>
<sequence>MEFVDLTCYNVGEKQLQETELMPMIKNSIRNKLILFLLAATLIPFATSMMVTYWFTKEKVTEDTIRNNSALMLQGKTNVINYLNSVVQASLTVYSNYNSSENFYDILDHKKVIDYTSDKVIKSSLQVMSHSIKEIQQIYLYAKESNMSYLMVNEKGTPSYGKYKELPNFPEGRDVYFDTTHQTHSYGVMLTNYFSPFPVISMHRKIINFAESRVLGELVIDLNMNLITDITKDLYEPGEEDLYILDETGRIIFGPDPAAWGQLLNQDWAKEALASTLDSGSYEWKKGSYAGVNQYEKMKTDFVDWTLVKRVPYAQLYKNARQLTIINTAILSLFLIIAVAGTIYISIRFTEPIKQLIRYITRIQSGQLNTEIDLLRSDELGILANRFHTLIQDLNQMVLKEYRLELANKSNQLMALQAQINPHFLNNALQSIGTLALQHEVPQIYKLISSLAKMMRYSMNTSESIVPLRQELDHVKSYLELQKQRFEQQFDISLDIEDSTYSIPIPKMILQPLVENYFKHGFKPSLGTGHLRIHAAKLVEQHHNVLYIEVEDNGQGMSEERIQEVRRCLKATSTSEDGIGLCNVLLRIRLYYSDEAELQLCPVEPQGLKIIITIPLQKEHNQ</sequence>
<dbReference type="GO" id="GO:0016301">
    <property type="term" value="F:kinase activity"/>
    <property type="evidence" value="ECO:0007669"/>
    <property type="project" value="UniProtKB-KW"/>
</dbReference>
<keyword evidence="4" id="KW-1003">Cell membrane</keyword>
<reference evidence="15 16" key="1">
    <citation type="journal article" date="2024" name="Int. J. Syst. Evol. Microbiol.">
        <title>Paenibacillus hexagrammi sp. nov., a novel bacterium isolated from the gut content of Hexagrammos agrammus.</title>
        <authorList>
            <person name="Jung H.K."/>
            <person name="Kim D.G."/>
            <person name="Zin H."/>
            <person name="Park J."/>
            <person name="Jung H."/>
            <person name="Kim Y.O."/>
            <person name="Kong H.J."/>
            <person name="Kim J.W."/>
            <person name="Kim Y.S."/>
        </authorList>
    </citation>
    <scope>NUCLEOTIDE SEQUENCE [LARGE SCALE GENOMIC DNA]</scope>
    <source>
        <strain evidence="15 16">YPD9-1</strain>
    </source>
</reference>
<evidence type="ECO:0000256" key="6">
    <source>
        <dbReference type="ARBA" id="ARBA00022679"/>
    </source>
</evidence>
<keyword evidence="9" id="KW-0067">ATP-binding</keyword>
<dbReference type="Pfam" id="PF02518">
    <property type="entry name" value="HATPase_c"/>
    <property type="match status" value="1"/>
</dbReference>
<dbReference type="InterPro" id="IPR005467">
    <property type="entry name" value="His_kinase_dom"/>
</dbReference>
<evidence type="ECO:0000259" key="14">
    <source>
        <dbReference type="PROSITE" id="PS50885"/>
    </source>
</evidence>
<evidence type="ECO:0000259" key="13">
    <source>
        <dbReference type="PROSITE" id="PS50109"/>
    </source>
</evidence>
<dbReference type="SUPFAM" id="SSF158472">
    <property type="entry name" value="HAMP domain-like"/>
    <property type="match status" value="1"/>
</dbReference>
<dbReference type="Gene3D" id="3.30.565.10">
    <property type="entry name" value="Histidine kinase-like ATPase, C-terminal domain"/>
    <property type="match status" value="1"/>
</dbReference>
<dbReference type="Gene3D" id="1.10.8.500">
    <property type="entry name" value="HAMP domain in histidine kinase"/>
    <property type="match status" value="1"/>
</dbReference>
<comment type="subcellular location">
    <subcellularLocation>
        <location evidence="2">Cell membrane</location>
        <topology evidence="2">Multi-pass membrane protein</topology>
    </subcellularLocation>
</comment>
<keyword evidence="11 12" id="KW-0472">Membrane</keyword>
<keyword evidence="6" id="KW-0808">Transferase</keyword>
<keyword evidence="10" id="KW-0902">Two-component regulatory system</keyword>
<dbReference type="InterPro" id="IPR050640">
    <property type="entry name" value="Bact_2-comp_sensor_kinase"/>
</dbReference>
<feature type="transmembrane region" description="Helical" evidence="12">
    <location>
        <begin position="33"/>
        <end position="55"/>
    </location>
</feature>
<dbReference type="PANTHER" id="PTHR34220">
    <property type="entry name" value="SENSOR HISTIDINE KINASE YPDA"/>
    <property type="match status" value="1"/>
</dbReference>
<dbReference type="Proteomes" id="UP001649230">
    <property type="component" value="Chromosome"/>
</dbReference>
<accession>A0ABY3SLH1</accession>
<protein>
    <recommendedName>
        <fullName evidence="3">histidine kinase</fullName>
        <ecNumber evidence="3">2.7.13.3</ecNumber>
    </recommendedName>
</protein>
<proteinExistence type="predicted"/>
<evidence type="ECO:0000256" key="8">
    <source>
        <dbReference type="ARBA" id="ARBA00022777"/>
    </source>
</evidence>
<dbReference type="Gene3D" id="3.30.450.20">
    <property type="entry name" value="PAS domain"/>
    <property type="match status" value="1"/>
</dbReference>
<organism evidence="15 16">
    <name type="scientific">Paenibacillus hexagrammi</name>
    <dbReference type="NCBI Taxonomy" id="2908839"/>
    <lineage>
        <taxon>Bacteria</taxon>
        <taxon>Bacillati</taxon>
        <taxon>Bacillota</taxon>
        <taxon>Bacilli</taxon>
        <taxon>Bacillales</taxon>
        <taxon>Paenibacillaceae</taxon>
        <taxon>Paenibacillus</taxon>
    </lineage>
</organism>
<evidence type="ECO:0000256" key="2">
    <source>
        <dbReference type="ARBA" id="ARBA00004651"/>
    </source>
</evidence>
<keyword evidence="16" id="KW-1185">Reference proteome</keyword>
<comment type="catalytic activity">
    <reaction evidence="1">
        <text>ATP + protein L-histidine = ADP + protein N-phospho-L-histidine.</text>
        <dbReference type="EC" id="2.7.13.3"/>
    </reaction>
</comment>
<evidence type="ECO:0000256" key="9">
    <source>
        <dbReference type="ARBA" id="ARBA00022840"/>
    </source>
</evidence>
<feature type="transmembrane region" description="Helical" evidence="12">
    <location>
        <begin position="325"/>
        <end position="347"/>
    </location>
</feature>
<keyword evidence="8 15" id="KW-0418">Kinase</keyword>
<keyword evidence="5" id="KW-0597">Phosphoprotein</keyword>